<dbReference type="InterPro" id="IPR036412">
    <property type="entry name" value="HAD-like_sf"/>
</dbReference>
<dbReference type="Gene3D" id="3.40.50.1000">
    <property type="entry name" value="HAD superfamily/HAD-like"/>
    <property type="match status" value="1"/>
</dbReference>
<dbReference type="InterPro" id="IPR006328">
    <property type="entry name" value="2-HAD"/>
</dbReference>
<dbReference type="NCBIfam" id="TIGR01428">
    <property type="entry name" value="HAD_type_II"/>
    <property type="match status" value="1"/>
</dbReference>
<comment type="similarity">
    <text evidence="1">Belongs to the HAD-like hydrolase superfamily. S-2-haloalkanoic acid dehalogenase family.</text>
</comment>
<dbReference type="InterPro" id="IPR023198">
    <property type="entry name" value="PGP-like_dom2"/>
</dbReference>
<proteinExistence type="inferred from homology"/>
<dbReference type="Pfam" id="PF00702">
    <property type="entry name" value="Hydrolase"/>
    <property type="match status" value="1"/>
</dbReference>
<organism evidence="3 4">
    <name type="scientific">Mycolicibacterium komossense</name>
    <dbReference type="NCBI Taxonomy" id="1779"/>
    <lineage>
        <taxon>Bacteria</taxon>
        <taxon>Bacillati</taxon>
        <taxon>Actinomycetota</taxon>
        <taxon>Actinomycetes</taxon>
        <taxon>Mycobacteriales</taxon>
        <taxon>Mycobacteriaceae</taxon>
        <taxon>Mycolicibacterium</taxon>
    </lineage>
</organism>
<dbReference type="Gene3D" id="1.10.150.240">
    <property type="entry name" value="Putative phosphatase, domain 2"/>
    <property type="match status" value="1"/>
</dbReference>
<dbReference type="NCBIfam" id="TIGR01493">
    <property type="entry name" value="HAD-SF-IA-v2"/>
    <property type="match status" value="1"/>
</dbReference>
<dbReference type="InterPro" id="IPR006439">
    <property type="entry name" value="HAD-SF_hydro_IA"/>
</dbReference>
<comment type="caution">
    <text evidence="3">The sequence shown here is derived from an EMBL/GenBank/DDBJ whole genome shotgun (WGS) entry which is preliminary data.</text>
</comment>
<evidence type="ECO:0000256" key="2">
    <source>
        <dbReference type="ARBA" id="ARBA00022801"/>
    </source>
</evidence>
<evidence type="ECO:0000313" key="3">
    <source>
        <dbReference type="EMBL" id="MCV7225756.1"/>
    </source>
</evidence>
<dbReference type="InterPro" id="IPR023214">
    <property type="entry name" value="HAD_sf"/>
</dbReference>
<dbReference type="PANTHER" id="PTHR43316:SF3">
    <property type="entry name" value="HALOACID DEHALOGENASE, TYPE II (AFU_ORTHOLOGUE AFUA_2G07750)-RELATED"/>
    <property type="match status" value="1"/>
</dbReference>
<dbReference type="InterPro" id="IPR051540">
    <property type="entry name" value="S-2-haloacid_dehalogenase"/>
</dbReference>
<dbReference type="Proteomes" id="UP001526201">
    <property type="component" value="Unassembled WGS sequence"/>
</dbReference>
<gene>
    <name evidence="3" type="ORF">H7J73_06880</name>
</gene>
<accession>A0ABT3C8J3</accession>
<evidence type="ECO:0000313" key="4">
    <source>
        <dbReference type="Proteomes" id="UP001526201"/>
    </source>
</evidence>
<dbReference type="PRINTS" id="PR00413">
    <property type="entry name" value="HADHALOGNASE"/>
</dbReference>
<dbReference type="CDD" id="cd02588">
    <property type="entry name" value="HAD_L2-DEX"/>
    <property type="match status" value="1"/>
</dbReference>
<dbReference type="PANTHER" id="PTHR43316">
    <property type="entry name" value="HYDROLASE, HALOACID DELAHOGENASE-RELATED"/>
    <property type="match status" value="1"/>
</dbReference>
<name>A0ABT3C8J3_9MYCO</name>
<sequence length="235" mass="26508">MNRPLVLAFDVFGTVVDWRTSVIGELTRFGEIHGVQRDWAAFADEWRGGYSPAMERVRRGELPWTRIDTLHRWILDELLQRAGIDSIPEGDLDQLNRAWHRLDPWPDSVAGLTRLKQRFTITTLSNGNVSLLTNMAKHAGLPWDCVISAELFQHYKPDREAYLGCADLLDVAPGDVMLVAAHPSDLRAAREAGLMTAYVVRPLERGEGRRLPGFDPGEFDFIADDFLDLARQLGT</sequence>
<dbReference type="RefSeq" id="WP_264066560.1">
    <property type="nucleotide sequence ID" value="NZ_JACKTY010000018.1"/>
</dbReference>
<reference evidence="3 4" key="1">
    <citation type="journal article" date="2022" name="BMC Genomics">
        <title>Comparative genome analysis of mycobacteria focusing on tRNA and non-coding RNA.</title>
        <authorList>
            <person name="Behra P.R.K."/>
            <person name="Pettersson B.M.F."/>
            <person name="Ramesh M."/>
            <person name="Das S."/>
            <person name="Dasgupta S."/>
            <person name="Kirsebom L.A."/>
        </authorList>
    </citation>
    <scope>NUCLEOTIDE SEQUENCE [LARGE SCALE GENOMIC DNA]</scope>
    <source>
        <strain evidence="3 4">DSM 44078</strain>
    </source>
</reference>
<dbReference type="EMBL" id="JACKTY010000018">
    <property type="protein sequence ID" value="MCV7225756.1"/>
    <property type="molecule type" value="Genomic_DNA"/>
</dbReference>
<dbReference type="SUPFAM" id="SSF56784">
    <property type="entry name" value="HAD-like"/>
    <property type="match status" value="1"/>
</dbReference>
<keyword evidence="2" id="KW-0378">Hydrolase</keyword>
<keyword evidence="4" id="KW-1185">Reference proteome</keyword>
<protein>
    <submittedName>
        <fullName evidence="3">Haloacid dehalogenase type II</fullName>
    </submittedName>
</protein>
<evidence type="ECO:0000256" key="1">
    <source>
        <dbReference type="ARBA" id="ARBA00008106"/>
    </source>
</evidence>